<reference evidence="1 2" key="1">
    <citation type="submission" date="2018-05" db="EMBL/GenBank/DDBJ databases">
        <title>Genomic Encyclopedia of Type Strains, Phase IV (KMG-IV): sequencing the most valuable type-strain genomes for metagenomic binning, comparative biology and taxonomic classification.</title>
        <authorList>
            <person name="Goeker M."/>
        </authorList>
    </citation>
    <scope>NUCLEOTIDE SEQUENCE [LARGE SCALE GENOMIC DNA]</scope>
    <source>
        <strain evidence="1 2">DSM 6462</strain>
    </source>
</reference>
<organism evidence="1 2">
    <name type="scientific">Chelatococcus asaccharovorans</name>
    <dbReference type="NCBI Taxonomy" id="28210"/>
    <lineage>
        <taxon>Bacteria</taxon>
        <taxon>Pseudomonadati</taxon>
        <taxon>Pseudomonadota</taxon>
        <taxon>Alphaproteobacteria</taxon>
        <taxon>Hyphomicrobiales</taxon>
        <taxon>Chelatococcaceae</taxon>
        <taxon>Chelatococcus</taxon>
    </lineage>
</organism>
<protein>
    <submittedName>
        <fullName evidence="1">Alpha-D-ribose 1-methylphosphonate 5-triphosphate synthase subunit PhnG</fullName>
    </submittedName>
</protein>
<dbReference type="GO" id="GO:0015716">
    <property type="term" value="P:organic phosphonate transport"/>
    <property type="evidence" value="ECO:0007669"/>
    <property type="project" value="InterPro"/>
</dbReference>
<dbReference type="AlphaFoldDB" id="A0A2V3TZB5"/>
<dbReference type="RefSeq" id="WP_110377042.1">
    <property type="nucleotide sequence ID" value="NZ_JAHBRY010000001.1"/>
</dbReference>
<evidence type="ECO:0000313" key="2">
    <source>
        <dbReference type="Proteomes" id="UP000248021"/>
    </source>
</evidence>
<dbReference type="Pfam" id="PF06754">
    <property type="entry name" value="PhnG"/>
    <property type="match status" value="1"/>
</dbReference>
<evidence type="ECO:0000313" key="1">
    <source>
        <dbReference type="EMBL" id="PXW54573.1"/>
    </source>
</evidence>
<name>A0A2V3TZB5_9HYPH</name>
<dbReference type="GO" id="GO:0019634">
    <property type="term" value="P:organic phosphonate metabolic process"/>
    <property type="evidence" value="ECO:0007669"/>
    <property type="project" value="InterPro"/>
</dbReference>
<accession>A0A2V3TZB5</accession>
<dbReference type="InterPro" id="IPR009609">
    <property type="entry name" value="Phosphonate_metab_PhnG"/>
</dbReference>
<dbReference type="OrthoDB" id="530475at2"/>
<keyword evidence="2" id="KW-1185">Reference proteome</keyword>
<dbReference type="NCBIfam" id="TIGR03293">
    <property type="entry name" value="PhnG_redo"/>
    <property type="match status" value="1"/>
</dbReference>
<dbReference type="EMBL" id="QJJK01000011">
    <property type="protein sequence ID" value="PXW54573.1"/>
    <property type="molecule type" value="Genomic_DNA"/>
</dbReference>
<sequence>MTSGQTAGNGVGQTAQHGTKDRVEARRFWMSVLARAPREELEAVFAGLAACPEHRFLRPPEIGLVMVQGRAGGGGNAFNLGEMTVTRCALQFADGTVGLGYVQGRDRRRAEIAAILDALLQSPGTHPDLEQTVIAPLAAAQAARRDARSRKAASTKVEFFTMVRGDNPK</sequence>
<dbReference type="Proteomes" id="UP000248021">
    <property type="component" value="Unassembled WGS sequence"/>
</dbReference>
<gene>
    <name evidence="1" type="ORF">C7450_111104</name>
</gene>
<proteinExistence type="predicted"/>
<comment type="caution">
    <text evidence="1">The sequence shown here is derived from an EMBL/GenBank/DDBJ whole genome shotgun (WGS) entry which is preliminary data.</text>
</comment>